<comment type="caution">
    <text evidence="4">The sequence shown here is derived from an EMBL/GenBank/DDBJ whole genome shotgun (WGS) entry which is preliminary data.</text>
</comment>
<feature type="region of interest" description="Disordered" evidence="1">
    <location>
        <begin position="43"/>
        <end position="69"/>
    </location>
</feature>
<dbReference type="PROSITE" id="PS50234">
    <property type="entry name" value="VWFA"/>
    <property type="match status" value="1"/>
</dbReference>
<evidence type="ECO:0000256" key="2">
    <source>
        <dbReference type="SAM" id="Phobius"/>
    </source>
</evidence>
<feature type="transmembrane region" description="Helical" evidence="2">
    <location>
        <begin position="86"/>
        <end position="108"/>
    </location>
</feature>
<sequence>MTVEFRCEKCGKLLSVDAAPESKVKCPYCKARVLVPAGVASLPRPQVPGQPPPPPQQGAQGEEEVLEEEPVGDDALMGVMATVMPWVISLFFHVGLLVILAFITIVMLRAESVADYDAVIAQDLSKTPGGQLSPGEANNELKAKSRHKINQNKWSKRDSTIPLDSVGETKSRISVYGIAGGSAGGQSARFGMTPGGAGIGPKSRFYGTPGNAYHIVYVVDRSGSMLDTFDEVRNEMFRSITRLNPAQTFHVIFFASGDPKENPPRRLVQADVPHKREAVHYLRKIQPHGQTDMVPALVRAFKVLGQTPNSKRGKLIYLLTDAEFDSAKVLARIRELNPRREVHINTILHHYRSPEAMKTLRQIADENGGRFKFVEPNE</sequence>
<dbReference type="SMART" id="SM00327">
    <property type="entry name" value="VWA"/>
    <property type="match status" value="1"/>
</dbReference>
<name>A0A0F9EKB3_9ZZZZ</name>
<dbReference type="Pfam" id="PF13519">
    <property type="entry name" value="VWA_2"/>
    <property type="match status" value="1"/>
</dbReference>
<protein>
    <recommendedName>
        <fullName evidence="3">VWFA domain-containing protein</fullName>
    </recommendedName>
</protein>
<dbReference type="PANTHER" id="PTHR46478">
    <property type="entry name" value="VON WILLEBRAND FACTOR A DOMAIN-CONTAINING PROTEIN 3A"/>
    <property type="match status" value="1"/>
</dbReference>
<keyword evidence="2" id="KW-0472">Membrane</keyword>
<reference evidence="4" key="1">
    <citation type="journal article" date="2015" name="Nature">
        <title>Complex archaea that bridge the gap between prokaryotes and eukaryotes.</title>
        <authorList>
            <person name="Spang A."/>
            <person name="Saw J.H."/>
            <person name="Jorgensen S.L."/>
            <person name="Zaremba-Niedzwiedzka K."/>
            <person name="Martijn J."/>
            <person name="Lind A.E."/>
            <person name="van Eijk R."/>
            <person name="Schleper C."/>
            <person name="Guy L."/>
            <person name="Ettema T.J."/>
        </authorList>
    </citation>
    <scope>NUCLEOTIDE SEQUENCE</scope>
</reference>
<dbReference type="EMBL" id="LAZR01024643">
    <property type="protein sequence ID" value="KKL74464.1"/>
    <property type="molecule type" value="Genomic_DNA"/>
</dbReference>
<dbReference type="PANTHER" id="PTHR46478:SF1">
    <property type="entry name" value="VON WILLEBRAND FACTOR A DOMAIN-CONTAINING PROTEIN 3A"/>
    <property type="match status" value="1"/>
</dbReference>
<dbReference type="Gene3D" id="3.40.50.410">
    <property type="entry name" value="von Willebrand factor, type A domain"/>
    <property type="match status" value="1"/>
</dbReference>
<evidence type="ECO:0000259" key="3">
    <source>
        <dbReference type="PROSITE" id="PS50234"/>
    </source>
</evidence>
<dbReference type="InterPro" id="IPR036465">
    <property type="entry name" value="vWFA_dom_sf"/>
</dbReference>
<organism evidence="4">
    <name type="scientific">marine sediment metagenome</name>
    <dbReference type="NCBI Taxonomy" id="412755"/>
    <lineage>
        <taxon>unclassified sequences</taxon>
        <taxon>metagenomes</taxon>
        <taxon>ecological metagenomes</taxon>
    </lineage>
</organism>
<keyword evidence="2" id="KW-1133">Transmembrane helix</keyword>
<accession>A0A0F9EKB3</accession>
<evidence type="ECO:0000256" key="1">
    <source>
        <dbReference type="SAM" id="MobiDB-lite"/>
    </source>
</evidence>
<dbReference type="Gene3D" id="2.20.28.30">
    <property type="entry name" value="RNA polymerase ii, chain L"/>
    <property type="match status" value="1"/>
</dbReference>
<keyword evidence="2" id="KW-0812">Transmembrane</keyword>
<gene>
    <name evidence="4" type="ORF">LCGC14_2064630</name>
</gene>
<feature type="region of interest" description="Disordered" evidence="1">
    <location>
        <begin position="130"/>
        <end position="153"/>
    </location>
</feature>
<feature type="compositionally biased region" description="Pro residues" evidence="1">
    <location>
        <begin position="45"/>
        <end position="56"/>
    </location>
</feature>
<dbReference type="SUPFAM" id="SSF53300">
    <property type="entry name" value="vWA-like"/>
    <property type="match status" value="1"/>
</dbReference>
<proteinExistence type="predicted"/>
<dbReference type="InterPro" id="IPR002035">
    <property type="entry name" value="VWF_A"/>
</dbReference>
<evidence type="ECO:0000313" key="4">
    <source>
        <dbReference type="EMBL" id="KKL74464.1"/>
    </source>
</evidence>
<dbReference type="AlphaFoldDB" id="A0A0F9EKB3"/>
<feature type="domain" description="VWFA" evidence="3">
    <location>
        <begin position="214"/>
        <end position="378"/>
    </location>
</feature>